<protein>
    <recommendedName>
        <fullName evidence="1">Protein kinase domain-containing protein</fullName>
    </recommendedName>
</protein>
<dbReference type="PROSITE" id="PS50011">
    <property type="entry name" value="PROTEIN_KINASE_DOM"/>
    <property type="match status" value="1"/>
</dbReference>
<evidence type="ECO:0000313" key="3">
    <source>
        <dbReference type="Proteomes" id="UP001165289"/>
    </source>
</evidence>
<accession>A0AAV7JEV6</accession>
<dbReference type="GO" id="GO:0005524">
    <property type="term" value="F:ATP binding"/>
    <property type="evidence" value="ECO:0007669"/>
    <property type="project" value="InterPro"/>
</dbReference>
<dbReference type="AlphaFoldDB" id="A0AAV7JEV6"/>
<name>A0AAV7JEV6_9METZ</name>
<keyword evidence="3" id="KW-1185">Reference proteome</keyword>
<sequence>MATKFPSSDSDSKEKVSSIISPTLGSRCSSIDDNSSIWQHFLFAQTFVPNLRSLSYSKYLDHYSLFDLLDLDESEKCHLDHVKDWLLGIFPDNMPGLNKDLISCDHQIPAFNYKTSPNIKPFYYNFKNRPDICVNFHYKSVGSMHKIYEDIEFPGLLIEVMSGKKTLSQNLCDCLVLMIDQFRFVSLYFQITNISGYLFPKADHKCKALVTRIDLQWKDLQFDLNFVHLGKEQVSQDVKQVLSEQCFGDNLTLVSSLPHSAFLRLSDADLTNISNQIQSTSTLEQISTGSSIMFRNKEFYYKILPNYQHERAISGMYISFLDYQSSNSDLLKYFVPPNRLLKLGPEANIPCYRFERQTYDPLSRKEAKKCIIDLISQLTHSLQVLHAELFLAHLDVRLPNICFDDDGNARLIDFDFSQSSKSSRIFRKEYPFLYNPPRKRTNGTTWTCGDLDFKQLGVMIFCIYIPGYHQTTVEEESVRETLDLSGNAGDVLLKFARQLIFNCTHNGVESLKCHSKYAASSTVLEVLHNRI</sequence>
<dbReference type="InterPro" id="IPR000719">
    <property type="entry name" value="Prot_kinase_dom"/>
</dbReference>
<dbReference type="Gene3D" id="1.10.510.10">
    <property type="entry name" value="Transferase(Phosphotransferase) domain 1"/>
    <property type="match status" value="1"/>
</dbReference>
<organism evidence="2 3">
    <name type="scientific">Oopsacas minuta</name>
    <dbReference type="NCBI Taxonomy" id="111878"/>
    <lineage>
        <taxon>Eukaryota</taxon>
        <taxon>Metazoa</taxon>
        <taxon>Porifera</taxon>
        <taxon>Hexactinellida</taxon>
        <taxon>Hexasterophora</taxon>
        <taxon>Lyssacinosida</taxon>
        <taxon>Leucopsacidae</taxon>
        <taxon>Oopsacas</taxon>
    </lineage>
</organism>
<dbReference type="GO" id="GO:0004672">
    <property type="term" value="F:protein kinase activity"/>
    <property type="evidence" value="ECO:0007669"/>
    <property type="project" value="InterPro"/>
</dbReference>
<gene>
    <name evidence="2" type="ORF">LOD99_12225</name>
</gene>
<proteinExistence type="predicted"/>
<reference evidence="2 3" key="1">
    <citation type="journal article" date="2023" name="BMC Biol.">
        <title>The compact genome of the sponge Oopsacas minuta (Hexactinellida) is lacking key metazoan core genes.</title>
        <authorList>
            <person name="Santini S."/>
            <person name="Schenkelaars Q."/>
            <person name="Jourda C."/>
            <person name="Duchesne M."/>
            <person name="Belahbib H."/>
            <person name="Rocher C."/>
            <person name="Selva M."/>
            <person name="Riesgo A."/>
            <person name="Vervoort M."/>
            <person name="Leys S.P."/>
            <person name="Kodjabachian L."/>
            <person name="Le Bivic A."/>
            <person name="Borchiellini C."/>
            <person name="Claverie J.M."/>
            <person name="Renard E."/>
        </authorList>
    </citation>
    <scope>NUCLEOTIDE SEQUENCE [LARGE SCALE GENOMIC DNA]</scope>
    <source>
        <strain evidence="2">SPO-2</strain>
    </source>
</reference>
<dbReference type="SUPFAM" id="SSF56112">
    <property type="entry name" value="Protein kinase-like (PK-like)"/>
    <property type="match status" value="1"/>
</dbReference>
<comment type="caution">
    <text evidence="2">The sequence shown here is derived from an EMBL/GenBank/DDBJ whole genome shotgun (WGS) entry which is preliminary data.</text>
</comment>
<feature type="domain" description="Protein kinase" evidence="1">
    <location>
        <begin position="236"/>
        <end position="531"/>
    </location>
</feature>
<dbReference type="InterPro" id="IPR011009">
    <property type="entry name" value="Kinase-like_dom_sf"/>
</dbReference>
<evidence type="ECO:0000259" key="1">
    <source>
        <dbReference type="PROSITE" id="PS50011"/>
    </source>
</evidence>
<dbReference type="Proteomes" id="UP001165289">
    <property type="component" value="Unassembled WGS sequence"/>
</dbReference>
<dbReference type="EMBL" id="JAKMXF010000343">
    <property type="protein sequence ID" value="KAI6647228.1"/>
    <property type="molecule type" value="Genomic_DNA"/>
</dbReference>
<evidence type="ECO:0000313" key="2">
    <source>
        <dbReference type="EMBL" id="KAI6647228.1"/>
    </source>
</evidence>